<dbReference type="InterPro" id="IPR006094">
    <property type="entry name" value="Oxid_FAD_bind_N"/>
</dbReference>
<keyword evidence="3" id="KW-1185">Reference proteome</keyword>
<comment type="caution">
    <text evidence="2">The sequence shown here is derived from an EMBL/GenBank/DDBJ whole genome shotgun (WGS) entry which is preliminary data.</text>
</comment>
<dbReference type="Proteomes" id="UP000637628">
    <property type="component" value="Unassembled WGS sequence"/>
</dbReference>
<gene>
    <name evidence="2" type="ORF">Adu01nite_48420</name>
</gene>
<dbReference type="SUPFAM" id="SSF56176">
    <property type="entry name" value="FAD-binding/transporter-associated domain-like"/>
    <property type="match status" value="1"/>
</dbReference>
<dbReference type="InterPro" id="IPR016169">
    <property type="entry name" value="FAD-bd_PCMH_sub2"/>
</dbReference>
<feature type="domain" description="FAD-binding PCMH-type" evidence="1">
    <location>
        <begin position="18"/>
        <end position="186"/>
    </location>
</feature>
<accession>A0ABQ3Z0Y5</accession>
<name>A0ABQ3Z0Y5_9ACTN</name>
<protein>
    <submittedName>
        <fullName evidence="2">2-hydroxy-acid oxidase</fullName>
    </submittedName>
</protein>
<dbReference type="PANTHER" id="PTHR11748:SF103">
    <property type="entry name" value="GLYCOLATE OXIDASE SUBUNIT GLCE"/>
    <property type="match status" value="1"/>
</dbReference>
<dbReference type="Gene3D" id="3.30.465.10">
    <property type="match status" value="1"/>
</dbReference>
<evidence type="ECO:0000313" key="2">
    <source>
        <dbReference type="EMBL" id="GIE03492.1"/>
    </source>
</evidence>
<dbReference type="Pfam" id="PF01565">
    <property type="entry name" value="FAD_binding_4"/>
    <property type="match status" value="1"/>
</dbReference>
<dbReference type="PANTHER" id="PTHR11748">
    <property type="entry name" value="D-LACTATE DEHYDROGENASE"/>
    <property type="match status" value="1"/>
</dbReference>
<evidence type="ECO:0000313" key="3">
    <source>
        <dbReference type="Proteomes" id="UP000637628"/>
    </source>
</evidence>
<evidence type="ECO:0000259" key="1">
    <source>
        <dbReference type="PROSITE" id="PS51387"/>
    </source>
</evidence>
<dbReference type="InterPro" id="IPR036318">
    <property type="entry name" value="FAD-bd_PCMH-like_sf"/>
</dbReference>
<reference evidence="2 3" key="1">
    <citation type="submission" date="2021-01" db="EMBL/GenBank/DDBJ databases">
        <title>Whole genome shotgun sequence of Actinoplanes durhamensis NBRC 14914.</title>
        <authorList>
            <person name="Komaki H."/>
            <person name="Tamura T."/>
        </authorList>
    </citation>
    <scope>NUCLEOTIDE SEQUENCE [LARGE SCALE GENOMIC DNA]</scope>
    <source>
        <strain evidence="2 3">NBRC 14914</strain>
    </source>
</reference>
<proteinExistence type="predicted"/>
<dbReference type="PROSITE" id="PS51387">
    <property type="entry name" value="FAD_PCMH"/>
    <property type="match status" value="1"/>
</dbReference>
<sequence>MDICGPDYARPARSIDAVGGQRAEHVAIPATAQAVGDILRLAADEGRSVVPRGSGSKINWGAPRESVDLLLDTGRLNGLWNHDVGARTVEVATGTPVRALQAALALRGQRLPVDPPSRTATVGGMLAVNECGPLRQSLHTPAEHVDRVSYVDAAGHSAESDGEQGRPGLAEIAGVLTSAVVRLQPLPLARRWVTVPVASPATLLKIPAPEPATAALEVDLPGEGAGALVALIEGDVAEVADRSARLIAAWGRGASAASTAPLWWGRYPFGPADVALRLSAAPVDLPAMLYSLADASGVPVPVRGSAGLGNVHAVLPGVLGAERIEGIVESLRHVQMARGGRAVLVAAPAELAAGLEMAARQDYF</sequence>
<dbReference type="InterPro" id="IPR016166">
    <property type="entry name" value="FAD-bd_PCMH"/>
</dbReference>
<dbReference type="EMBL" id="BOML01000038">
    <property type="protein sequence ID" value="GIE03492.1"/>
    <property type="molecule type" value="Genomic_DNA"/>
</dbReference>
<organism evidence="2 3">
    <name type="scientific">Paractinoplanes durhamensis</name>
    <dbReference type="NCBI Taxonomy" id="113563"/>
    <lineage>
        <taxon>Bacteria</taxon>
        <taxon>Bacillati</taxon>
        <taxon>Actinomycetota</taxon>
        <taxon>Actinomycetes</taxon>
        <taxon>Micromonosporales</taxon>
        <taxon>Micromonosporaceae</taxon>
        <taxon>Paractinoplanes</taxon>
    </lineage>
</organism>